<dbReference type="Pfam" id="PF03795">
    <property type="entry name" value="YCII"/>
    <property type="match status" value="1"/>
</dbReference>
<reference evidence="3" key="1">
    <citation type="submission" date="2022-06" db="EMBL/GenBank/DDBJ databases">
        <title>Draft genome sequences of Pragia fontium str. JCM24417.</title>
        <authorList>
            <person name="Wakabayashi Y."/>
            <person name="Kojima K."/>
        </authorList>
    </citation>
    <scope>NUCLEOTIDE SEQUENCE</scope>
    <source>
        <strain evidence="3">JCM 24417</strain>
    </source>
</reference>
<comment type="similarity">
    <text evidence="1">Belongs to the YciI family.</text>
</comment>
<proteinExistence type="inferred from homology"/>
<dbReference type="SUPFAM" id="SSF54909">
    <property type="entry name" value="Dimeric alpha+beta barrel"/>
    <property type="match status" value="1"/>
</dbReference>
<sequence length="132" mass="14335">MLATVAGHKLALMSSQKSHNLPADVTNNNIEDDTVLYLIYAEDVANTLEQRLAARPAHLARMQLLKDADRLVLAGPNPIADSEDPGSAGFSGSVIIADFPNLEEAKAWASKDPYIEAGVYQNVTVKPFKRVF</sequence>
<evidence type="ECO:0000256" key="1">
    <source>
        <dbReference type="ARBA" id="ARBA00007689"/>
    </source>
</evidence>
<dbReference type="InterPro" id="IPR051807">
    <property type="entry name" value="Sec-metab_biosynth-assoc"/>
</dbReference>
<evidence type="ECO:0000313" key="4">
    <source>
        <dbReference type="Proteomes" id="UP001059610"/>
    </source>
</evidence>
<protein>
    <recommendedName>
        <fullName evidence="2">YCII-related domain-containing protein</fullName>
    </recommendedName>
</protein>
<evidence type="ECO:0000313" key="3">
    <source>
        <dbReference type="EMBL" id="GKX62597.1"/>
    </source>
</evidence>
<gene>
    <name evidence="3" type="ORF">SOASR032_11660</name>
</gene>
<dbReference type="InterPro" id="IPR005545">
    <property type="entry name" value="YCII"/>
</dbReference>
<accession>A0ABQ5LG73</accession>
<dbReference type="Proteomes" id="UP001059610">
    <property type="component" value="Unassembled WGS sequence"/>
</dbReference>
<name>A0ABQ5LG73_9GAMM</name>
<feature type="domain" description="YCII-related" evidence="2">
    <location>
        <begin position="36"/>
        <end position="129"/>
    </location>
</feature>
<keyword evidence="4" id="KW-1185">Reference proteome</keyword>
<dbReference type="PANTHER" id="PTHR33606:SF3">
    <property type="entry name" value="PROTEIN YCII"/>
    <property type="match status" value="1"/>
</dbReference>
<organism evidence="3 4">
    <name type="scientific">Pragia fontium</name>
    <dbReference type="NCBI Taxonomy" id="82985"/>
    <lineage>
        <taxon>Bacteria</taxon>
        <taxon>Pseudomonadati</taxon>
        <taxon>Pseudomonadota</taxon>
        <taxon>Gammaproteobacteria</taxon>
        <taxon>Enterobacterales</taxon>
        <taxon>Budviciaceae</taxon>
        <taxon>Pragia</taxon>
    </lineage>
</organism>
<evidence type="ECO:0000259" key="2">
    <source>
        <dbReference type="Pfam" id="PF03795"/>
    </source>
</evidence>
<dbReference type="NCBIfam" id="NF008473">
    <property type="entry name" value="PRK11370.1"/>
    <property type="match status" value="1"/>
</dbReference>
<comment type="caution">
    <text evidence="3">The sequence shown here is derived from an EMBL/GenBank/DDBJ whole genome shotgun (WGS) entry which is preliminary data.</text>
</comment>
<dbReference type="PANTHER" id="PTHR33606">
    <property type="entry name" value="PROTEIN YCII"/>
    <property type="match status" value="1"/>
</dbReference>
<dbReference type="EMBL" id="BRLJ01000002">
    <property type="protein sequence ID" value="GKX62597.1"/>
    <property type="molecule type" value="Genomic_DNA"/>
</dbReference>
<dbReference type="InterPro" id="IPR011008">
    <property type="entry name" value="Dimeric_a/b-barrel"/>
</dbReference>
<dbReference type="Gene3D" id="3.30.70.1060">
    <property type="entry name" value="Dimeric alpha+beta barrel"/>
    <property type="match status" value="1"/>
</dbReference>